<dbReference type="Pfam" id="PF01052">
    <property type="entry name" value="FliMN_C"/>
    <property type="match status" value="1"/>
</dbReference>
<dbReference type="Pfam" id="PF26304">
    <property type="entry name" value="FliMN_C_rel"/>
    <property type="match status" value="1"/>
</dbReference>
<feature type="domain" description="SpaO FliM/N C-terminal related" evidence="2">
    <location>
        <begin position="147"/>
        <end position="208"/>
    </location>
</feature>
<dbReference type="Proteomes" id="UP000317747">
    <property type="component" value="Unassembled WGS sequence"/>
</dbReference>
<dbReference type="RefSeq" id="WP_128084727.1">
    <property type="nucleotide sequence ID" value="NZ_CP071405.1"/>
</dbReference>
<organism evidence="3 4">
    <name type="scientific">Pantoea deleyi</name>
    <dbReference type="NCBI Taxonomy" id="470932"/>
    <lineage>
        <taxon>Bacteria</taxon>
        <taxon>Pseudomonadati</taxon>
        <taxon>Pseudomonadota</taxon>
        <taxon>Gammaproteobacteria</taxon>
        <taxon>Enterobacterales</taxon>
        <taxon>Erwiniaceae</taxon>
        <taxon>Pantoea</taxon>
    </lineage>
</organism>
<evidence type="ECO:0000313" key="3">
    <source>
        <dbReference type="EMBL" id="TPV42105.1"/>
    </source>
</evidence>
<gene>
    <name evidence="3" type="ORF">FJW01_10050</name>
</gene>
<protein>
    <submittedName>
        <fullName evidence="3">Type III secretion system protein</fullName>
    </submittedName>
</protein>
<keyword evidence="4" id="KW-1185">Reference proteome</keyword>
<dbReference type="EMBL" id="VHJA01000054">
    <property type="protein sequence ID" value="TPV42105.1"/>
    <property type="molecule type" value="Genomic_DNA"/>
</dbReference>
<dbReference type="Gene3D" id="2.30.330.10">
    <property type="entry name" value="SpoA-like"/>
    <property type="match status" value="1"/>
</dbReference>
<comment type="caution">
    <text evidence="3">The sequence shown here is derived from an EMBL/GenBank/DDBJ whole genome shotgun (WGS) entry which is preliminary data.</text>
</comment>
<evidence type="ECO:0000259" key="2">
    <source>
        <dbReference type="Pfam" id="PF26304"/>
    </source>
</evidence>
<reference evidence="3 4" key="1">
    <citation type="submission" date="2019-06" db="EMBL/GenBank/DDBJ databases">
        <title>Taxogenomics and systematics of the genus Pantoea.</title>
        <authorList>
            <person name="Tambong J.T."/>
        </authorList>
    </citation>
    <scope>NUCLEOTIDE SEQUENCE [LARGE SCALE GENOMIC DNA]</scope>
    <source>
        <strain evidence="3 4">LMG 24200</strain>
    </source>
</reference>
<sequence>MSLRGHLRKPDGRQLTLELLRNHHPGSDIVGFSGQERYLQVQLEDKQGSRAQAWLSVDAWLGYMEIHLPGIPWSEVPLSYLARWLNHLGLSFLIGEQVWDAAQITLPADTLPAKALAIPAEPCPLLCLDWPQSEERALPVPAITAIDVPFQLNYVLGYTALSLAQLADVAAGDLLLIKENLPHLAIGDRRFFKLRYYPNKEVIVEEQLEGHDQEYYEDEVLHDWSSLPVTIEFVLAGQTVTLAELEVIAPGTSLALSPEAEKSIKIYLNKKLFARGELVALENGSLAVEVHHVNPTLPGNRVQPDAE</sequence>
<evidence type="ECO:0000259" key="1">
    <source>
        <dbReference type="Pfam" id="PF01052"/>
    </source>
</evidence>
<feature type="domain" description="Flagellar motor switch protein FliN-like C-terminal" evidence="1">
    <location>
        <begin position="225"/>
        <end position="293"/>
    </location>
</feature>
<dbReference type="InterPro" id="IPR036429">
    <property type="entry name" value="SpoA-like_sf"/>
</dbReference>
<name>A0A506Q9N2_9GAMM</name>
<dbReference type="InterPro" id="IPR058805">
    <property type="entry name" value="SpaO_FliMN_C_rel"/>
</dbReference>
<evidence type="ECO:0000313" key="4">
    <source>
        <dbReference type="Proteomes" id="UP000317747"/>
    </source>
</evidence>
<proteinExistence type="predicted"/>
<dbReference type="InterPro" id="IPR001543">
    <property type="entry name" value="FliN-like_C"/>
</dbReference>
<dbReference type="AlphaFoldDB" id="A0A506Q9N2"/>
<accession>A0A506Q9N2</accession>
<dbReference type="SUPFAM" id="SSF101801">
    <property type="entry name" value="Surface presentation of antigens (SPOA)"/>
    <property type="match status" value="1"/>
</dbReference>
<dbReference type="OrthoDB" id="6620871at2"/>